<dbReference type="AlphaFoldDB" id="A0A6N6M545"/>
<dbReference type="OrthoDB" id="1490890at2"/>
<evidence type="ECO:0000259" key="4">
    <source>
        <dbReference type="Pfam" id="PF21602"/>
    </source>
</evidence>
<feature type="domain" description="Gliding motility-associated protein GldM first immunoglobulin-like" evidence="3">
    <location>
        <begin position="252"/>
        <end position="368"/>
    </location>
</feature>
<dbReference type="EMBL" id="WACR01000012">
    <property type="protein sequence ID" value="KAB1062150.1"/>
    <property type="molecule type" value="Genomic_DNA"/>
</dbReference>
<comment type="caution">
    <text evidence="5">The sequence shown here is derived from an EMBL/GenBank/DDBJ whole genome shotgun (WGS) entry which is preliminary data.</text>
</comment>
<evidence type="ECO:0008006" key="7">
    <source>
        <dbReference type="Google" id="ProtNLM"/>
    </source>
</evidence>
<dbReference type="RefSeq" id="WP_151169876.1">
    <property type="nucleotide sequence ID" value="NZ_WACR01000012.1"/>
</dbReference>
<dbReference type="InterPro" id="IPR022720">
    <property type="entry name" value="Motility-assoc_prot_GldM_N"/>
</dbReference>
<reference evidence="5 6" key="1">
    <citation type="submission" date="2019-09" db="EMBL/GenBank/DDBJ databases">
        <title>Genomes of Cryomorphaceae.</title>
        <authorList>
            <person name="Bowman J.P."/>
        </authorList>
    </citation>
    <scope>NUCLEOTIDE SEQUENCE [LARGE SCALE GENOMIC DNA]</scope>
    <source>
        <strain evidence="5 6">KCTC 52047</strain>
    </source>
</reference>
<sequence>MAGGKETPRQKMIGMMYLVLMALLAMNVSKEVLLSFVVINDAMEQTNEALAEQNAGTMAEFQKQASINPEKVGPWLKKAEKVVSASDDLDNYLRDLKQVLIAQTETGAEDNETAKQNYVESRTADEIPKDSVWSLRYVEAKDSYDAVTSIMIGSEPANPKEGPFTALELRSKMQEFNSNIKSAIPDKHQANWDMGFEFNPVRVARDEVQEWESANFYHVPISAVITNLSRYQAEAKKIESDALKLLFSEISAEDFKFDTLAVKVIPNSNYVTLGDSFKADVIVAAYSTTDNPKLEVGQSIDTSSANPEDWKILDPLDTSRVTVENGVAQYAYKPTTAGEVEWGGFIKIRKPGTDQYVPYPFKHKFIAAKPSTVVSPVKMNVVYRGLWNPIDVSVAGFSAQKIKASASNAQMKQVGPGQYEVKPGNGQEVKVTVQVQTEDGGTKSMGQPFTFRVKNIPKPEPYFAGQTGKGSLPGGALKVGNKVNAVLKDFDFEGVKYNVVEFTVSTLKAGRYVSKESNSASITPAQRALLDGLGRGDRVTFENIWAVGPDGQRKNIGNIIIDVK</sequence>
<feature type="domain" description="Gliding motility-associated protein GldM C-terminal" evidence="1">
    <location>
        <begin position="457"/>
        <end position="562"/>
    </location>
</feature>
<evidence type="ECO:0000259" key="1">
    <source>
        <dbReference type="Pfam" id="PF12080"/>
    </source>
</evidence>
<dbReference type="Pfam" id="PF21602">
    <property type="entry name" value="GldM_3rd"/>
    <property type="match status" value="1"/>
</dbReference>
<dbReference type="InterPro" id="IPR048405">
    <property type="entry name" value="GldM_Ig-like-1"/>
</dbReference>
<evidence type="ECO:0000259" key="2">
    <source>
        <dbReference type="Pfam" id="PF12081"/>
    </source>
</evidence>
<name>A0A6N6M545_9FLAO</name>
<dbReference type="Proteomes" id="UP000435357">
    <property type="component" value="Unassembled WGS sequence"/>
</dbReference>
<dbReference type="Pfam" id="PF12080">
    <property type="entry name" value="GldM_4th"/>
    <property type="match status" value="1"/>
</dbReference>
<evidence type="ECO:0000259" key="3">
    <source>
        <dbReference type="Pfam" id="PF21601"/>
    </source>
</evidence>
<proteinExistence type="predicted"/>
<evidence type="ECO:0000313" key="5">
    <source>
        <dbReference type="EMBL" id="KAB1062150.1"/>
    </source>
</evidence>
<evidence type="ECO:0000313" key="6">
    <source>
        <dbReference type="Proteomes" id="UP000435357"/>
    </source>
</evidence>
<dbReference type="Pfam" id="PF12081">
    <property type="entry name" value="GldM_1st"/>
    <property type="match status" value="1"/>
</dbReference>
<dbReference type="InterPro" id="IPR048406">
    <property type="entry name" value="GldM_Ig-like-2"/>
</dbReference>
<feature type="domain" description="Gliding motility-associated protein GldM N-terminal" evidence="2">
    <location>
        <begin position="31"/>
        <end position="248"/>
    </location>
</feature>
<keyword evidence="6" id="KW-1185">Reference proteome</keyword>
<organism evidence="5 6">
    <name type="scientific">Salibacter halophilus</name>
    <dbReference type="NCBI Taxonomy" id="1803916"/>
    <lineage>
        <taxon>Bacteria</taxon>
        <taxon>Pseudomonadati</taxon>
        <taxon>Bacteroidota</taxon>
        <taxon>Flavobacteriia</taxon>
        <taxon>Flavobacteriales</taxon>
        <taxon>Salibacteraceae</taxon>
        <taxon>Salibacter</taxon>
    </lineage>
</organism>
<dbReference type="InterPro" id="IPR022719">
    <property type="entry name" value="Motility-assoc_prot_GldM_C"/>
</dbReference>
<feature type="domain" description="Gliding motility-associated protein GldM second immunoglobulin-like" evidence="4">
    <location>
        <begin position="372"/>
        <end position="454"/>
    </location>
</feature>
<gene>
    <name evidence="5" type="ORF">F3059_12745</name>
</gene>
<accession>A0A6N6M545</accession>
<protein>
    <recommendedName>
        <fullName evidence="7">Gliding motility protein GldM</fullName>
    </recommendedName>
</protein>
<dbReference type="Pfam" id="PF21601">
    <property type="entry name" value="GldM_2nd"/>
    <property type="match status" value="1"/>
</dbReference>